<sequence length="124" mass="13440">MRKDTSFSPILRLRGDAQRVEVIMPNGTTRPVLGTRSPGGDEDRRAATIEHAGSAGRSPRQQPLVAIEVELSRRAQTILTQRLPREVRERLDGDGAGRDASTRNGDVGGTGGETLIVPELRESD</sequence>
<dbReference type="Proteomes" id="UP000033618">
    <property type="component" value="Unassembled WGS sequence"/>
</dbReference>
<evidence type="ECO:0000313" key="3">
    <source>
        <dbReference type="Proteomes" id="UP000033618"/>
    </source>
</evidence>
<feature type="region of interest" description="Disordered" evidence="1">
    <location>
        <begin position="80"/>
        <end position="124"/>
    </location>
</feature>
<accession>A0A0F5JTR3</accession>
<dbReference type="OrthoDB" id="8780536at2"/>
<dbReference type="AlphaFoldDB" id="A0A0F5JTR3"/>
<reference evidence="2 3" key="1">
    <citation type="submission" date="2015-03" db="EMBL/GenBank/DDBJ databases">
        <title>Draft Genome Sequence of Burkholderia andropogonis type strain ICMP2807, isolated from Sorghum bicolor.</title>
        <authorList>
            <person name="Lopes-Santos L."/>
            <person name="Castro D.B."/>
            <person name="Ottoboni L.M."/>
            <person name="Park D."/>
            <person name="Weirc B.S."/>
            <person name="Destefano S.A."/>
        </authorList>
    </citation>
    <scope>NUCLEOTIDE SEQUENCE [LARGE SCALE GENOMIC DNA]</scope>
    <source>
        <strain evidence="2 3">ICMP2807</strain>
    </source>
</reference>
<dbReference type="EMBL" id="LAQU01000057">
    <property type="protein sequence ID" value="KKB61223.1"/>
    <property type="molecule type" value="Genomic_DNA"/>
</dbReference>
<protein>
    <submittedName>
        <fullName evidence="2">Uncharacterized protein</fullName>
    </submittedName>
</protein>
<proteinExistence type="predicted"/>
<keyword evidence="3" id="KW-1185">Reference proteome</keyword>
<dbReference type="PATRIC" id="fig|28092.6.peg.5737"/>
<name>A0A0F5JTR3_9BURK</name>
<evidence type="ECO:0000313" key="2">
    <source>
        <dbReference type="EMBL" id="KKB61223.1"/>
    </source>
</evidence>
<gene>
    <name evidence="2" type="ORF">WM40_24420</name>
</gene>
<evidence type="ECO:0000256" key="1">
    <source>
        <dbReference type="SAM" id="MobiDB-lite"/>
    </source>
</evidence>
<comment type="caution">
    <text evidence="2">The sequence shown here is derived from an EMBL/GenBank/DDBJ whole genome shotgun (WGS) entry which is preliminary data.</text>
</comment>
<feature type="compositionally biased region" description="Basic and acidic residues" evidence="1">
    <location>
        <begin position="83"/>
        <end position="101"/>
    </location>
</feature>
<feature type="region of interest" description="Disordered" evidence="1">
    <location>
        <begin position="23"/>
        <end position="45"/>
    </location>
</feature>
<organism evidence="2 3">
    <name type="scientific">Robbsia andropogonis</name>
    <dbReference type="NCBI Taxonomy" id="28092"/>
    <lineage>
        <taxon>Bacteria</taxon>
        <taxon>Pseudomonadati</taxon>
        <taxon>Pseudomonadota</taxon>
        <taxon>Betaproteobacteria</taxon>
        <taxon>Burkholderiales</taxon>
        <taxon>Burkholderiaceae</taxon>
        <taxon>Robbsia</taxon>
    </lineage>
</organism>
<dbReference type="RefSeq" id="WP_024904525.1">
    <property type="nucleotide sequence ID" value="NZ_CADFGU010000022.1"/>
</dbReference>